<dbReference type="Pfam" id="PF13672">
    <property type="entry name" value="PP2C_2"/>
    <property type="match status" value="1"/>
</dbReference>
<gene>
    <name evidence="2" type="ORF">DB32_003761</name>
</gene>
<dbReference type="CDD" id="cd00143">
    <property type="entry name" value="PP2Cc"/>
    <property type="match status" value="1"/>
</dbReference>
<sequence length="215" mass="23445">MGGHAAGEIASREAVDNVMAMVRRQRDVLTAVQQGDRSPETMRRVLRVMESAIQAATYMVFAIAENEPEQRGMGTTLSSLLVIGDVGITGQVGDSRVYQVRHGQVTRLTEDHTLVAWQVKQGIISAAEAERSPHKNVITRAVGSRDYVQVDTHVVDIQPGDSFLLCSDGLHGYLEDHEIPAIVDLGPAVATRHFIELANKRGGRDNITALVIEIL</sequence>
<keyword evidence="3" id="KW-1185">Reference proteome</keyword>
<organism evidence="2 3">
    <name type="scientific">Sandaracinus amylolyticus</name>
    <dbReference type="NCBI Taxonomy" id="927083"/>
    <lineage>
        <taxon>Bacteria</taxon>
        <taxon>Pseudomonadati</taxon>
        <taxon>Myxococcota</taxon>
        <taxon>Polyangia</taxon>
        <taxon>Polyangiales</taxon>
        <taxon>Sandaracinaceae</taxon>
        <taxon>Sandaracinus</taxon>
    </lineage>
</organism>
<reference evidence="2 3" key="1">
    <citation type="submission" date="2015-03" db="EMBL/GenBank/DDBJ databases">
        <title>Genome assembly of Sandaracinus amylolyticus DSM 53668.</title>
        <authorList>
            <person name="Sharma G."/>
            <person name="Subramanian S."/>
        </authorList>
    </citation>
    <scope>NUCLEOTIDE SEQUENCE [LARGE SCALE GENOMIC DNA]</scope>
    <source>
        <strain evidence="2 3">DSM 53668</strain>
    </source>
</reference>
<dbReference type="PROSITE" id="PS51746">
    <property type="entry name" value="PPM_2"/>
    <property type="match status" value="1"/>
</dbReference>
<evidence type="ECO:0000313" key="2">
    <source>
        <dbReference type="EMBL" id="AKF06612.1"/>
    </source>
</evidence>
<proteinExistence type="predicted"/>
<dbReference type="STRING" id="927083.DB32_003761"/>
<dbReference type="SMART" id="SM00331">
    <property type="entry name" value="PP2C_SIG"/>
    <property type="match status" value="1"/>
</dbReference>
<dbReference type="EMBL" id="CP011125">
    <property type="protein sequence ID" value="AKF06612.1"/>
    <property type="molecule type" value="Genomic_DNA"/>
</dbReference>
<dbReference type="SUPFAM" id="SSF81606">
    <property type="entry name" value="PP2C-like"/>
    <property type="match status" value="1"/>
</dbReference>
<evidence type="ECO:0000313" key="3">
    <source>
        <dbReference type="Proteomes" id="UP000034883"/>
    </source>
</evidence>
<dbReference type="KEGG" id="samy:DB32_003761"/>
<evidence type="ECO:0000259" key="1">
    <source>
        <dbReference type="PROSITE" id="PS51746"/>
    </source>
</evidence>
<dbReference type="AlphaFoldDB" id="A0A0F6W3L1"/>
<dbReference type="Gene3D" id="3.60.40.10">
    <property type="entry name" value="PPM-type phosphatase domain"/>
    <property type="match status" value="1"/>
</dbReference>
<accession>A0A0F6W3L1</accession>
<dbReference type="InterPro" id="IPR001932">
    <property type="entry name" value="PPM-type_phosphatase-like_dom"/>
</dbReference>
<protein>
    <submittedName>
        <fullName evidence="2">Serine/threonine phosphatase PrpC, regulation of stationary phase</fullName>
    </submittedName>
</protein>
<dbReference type="SMART" id="SM00332">
    <property type="entry name" value="PP2Cc"/>
    <property type="match status" value="1"/>
</dbReference>
<name>A0A0F6W3L1_9BACT</name>
<dbReference type="Proteomes" id="UP000034883">
    <property type="component" value="Chromosome"/>
</dbReference>
<feature type="domain" description="PPM-type phosphatase" evidence="1">
    <location>
        <begin position="1"/>
        <end position="214"/>
    </location>
</feature>
<dbReference type="InterPro" id="IPR036457">
    <property type="entry name" value="PPM-type-like_dom_sf"/>
</dbReference>